<dbReference type="RefSeq" id="WP_141343872.1">
    <property type="nucleotide sequence ID" value="NZ_BJLF01000001.1"/>
</dbReference>
<comment type="caution">
    <text evidence="5">The sequence shown here is derived from an EMBL/GenBank/DDBJ whole genome shotgun (WGS) entry which is preliminary data.</text>
</comment>
<feature type="region of interest" description="Disordered" evidence="4">
    <location>
        <begin position="7873"/>
        <end position="7899"/>
    </location>
</feature>
<dbReference type="GO" id="GO:0005576">
    <property type="term" value="C:extracellular region"/>
    <property type="evidence" value="ECO:0007669"/>
    <property type="project" value="UniProtKB-SubCell"/>
</dbReference>
<proteinExistence type="predicted"/>
<evidence type="ECO:0000256" key="1">
    <source>
        <dbReference type="ARBA" id="ARBA00004613"/>
    </source>
</evidence>
<dbReference type="InterPro" id="IPR018511">
    <property type="entry name" value="Hemolysin-typ_Ca-bd_CS"/>
</dbReference>
<evidence type="ECO:0000313" key="6">
    <source>
        <dbReference type="Proteomes" id="UP000318717"/>
    </source>
</evidence>
<organism evidence="5 6">
    <name type="scientific">Vibrio inusitatus NBRC 102082</name>
    <dbReference type="NCBI Taxonomy" id="1219070"/>
    <lineage>
        <taxon>Bacteria</taxon>
        <taxon>Pseudomonadati</taxon>
        <taxon>Pseudomonadota</taxon>
        <taxon>Gammaproteobacteria</taxon>
        <taxon>Vibrionales</taxon>
        <taxon>Vibrionaceae</taxon>
        <taxon>Vibrio</taxon>
    </lineage>
</organism>
<name>A0A4Y3HQV3_9VIBR</name>
<keyword evidence="3" id="KW-0106">Calcium</keyword>
<evidence type="ECO:0000256" key="4">
    <source>
        <dbReference type="SAM" id="MobiDB-lite"/>
    </source>
</evidence>
<dbReference type="PANTHER" id="PTHR38340">
    <property type="entry name" value="S-LAYER PROTEIN"/>
    <property type="match status" value="1"/>
</dbReference>
<feature type="region of interest" description="Disordered" evidence="4">
    <location>
        <begin position="1"/>
        <end position="20"/>
    </location>
</feature>
<dbReference type="EMBL" id="BJLF01000001">
    <property type="protein sequence ID" value="GEA49523.1"/>
    <property type="molecule type" value="Genomic_DNA"/>
</dbReference>
<dbReference type="Proteomes" id="UP000318717">
    <property type="component" value="Unassembled WGS sequence"/>
</dbReference>
<dbReference type="InterPro" id="IPR011049">
    <property type="entry name" value="Serralysin-like_metalloprot_C"/>
</dbReference>
<keyword evidence="2" id="KW-0964">Secreted</keyword>
<dbReference type="SUPFAM" id="SSF51120">
    <property type="entry name" value="beta-Roll"/>
    <property type="match status" value="8"/>
</dbReference>
<dbReference type="NCBIfam" id="NF012206">
    <property type="entry name" value="LktA_tand_53"/>
    <property type="match status" value="12"/>
</dbReference>
<protein>
    <submittedName>
        <fullName evidence="5">Uncharacterized protein</fullName>
    </submittedName>
</protein>
<dbReference type="OrthoDB" id="5687728at2"/>
<keyword evidence="6" id="KW-1185">Reference proteome</keyword>
<dbReference type="NCBIfam" id="NF012209">
    <property type="entry name" value="LEPR-8K"/>
    <property type="match status" value="1"/>
</dbReference>
<accession>A0A4Y3HQV3</accession>
<evidence type="ECO:0000256" key="2">
    <source>
        <dbReference type="ARBA" id="ARBA00022525"/>
    </source>
</evidence>
<comment type="subcellular location">
    <subcellularLocation>
        <location evidence="1">Secreted</location>
    </subcellularLocation>
</comment>
<dbReference type="InterPro" id="IPR053786">
    <property type="entry name" value="LEPRxLL_CS"/>
</dbReference>
<dbReference type="Pfam" id="PF00353">
    <property type="entry name" value="HemolysinCabind"/>
    <property type="match status" value="19"/>
</dbReference>
<reference evidence="5 6" key="1">
    <citation type="submission" date="2019-06" db="EMBL/GenBank/DDBJ databases">
        <title>Whole genome shotgun sequence of Vibrio inusitatus NBRC 102082.</title>
        <authorList>
            <person name="Hosoyama A."/>
            <person name="Uohara A."/>
            <person name="Ohji S."/>
            <person name="Ichikawa N."/>
        </authorList>
    </citation>
    <scope>NUCLEOTIDE SEQUENCE [LARGE SCALE GENOMIC DNA]</scope>
    <source>
        <strain evidence="5 6">NBRC 102082</strain>
    </source>
</reference>
<gene>
    <name evidence="5" type="ORF">VIN01S_03270</name>
</gene>
<dbReference type="PROSITE" id="PS00330">
    <property type="entry name" value="HEMOLYSIN_CALCIUM"/>
    <property type="match status" value="2"/>
</dbReference>
<dbReference type="GO" id="GO:0005509">
    <property type="term" value="F:calcium ion binding"/>
    <property type="evidence" value="ECO:0007669"/>
    <property type="project" value="InterPro"/>
</dbReference>
<evidence type="ECO:0000256" key="3">
    <source>
        <dbReference type="ARBA" id="ARBA00022837"/>
    </source>
</evidence>
<dbReference type="InterPro" id="IPR050557">
    <property type="entry name" value="RTX_toxin/Mannuronan_C5-epim"/>
</dbReference>
<evidence type="ECO:0000313" key="5">
    <source>
        <dbReference type="EMBL" id="GEA49523.1"/>
    </source>
</evidence>
<dbReference type="InterPro" id="IPR047881">
    <property type="entry name" value="LktA_repeat"/>
</dbReference>
<sequence length="7971" mass="818802">MNTPLGASKSSKKEMSAKPRLSNLMTEINHAMKTSKWRLSPAQNNTFAIEQLEPRILLSADPLAALVADSNDVTLQVVEKAPNEQYIQLIDNNDSSVLGEREIESIGDASVITVTGTDGDDTLTVDQSFLDLGEQNFIVQFDGGEGSDTVAVGSDVTTSNWQINGDNEGNLGDNGTVEFLNTEAIEATQSDDSIHVLAAINSSYNWEITDEGEGNLSTLENLNDGGLLDSVSATTITFKGFDELGGSGSDYLDYSQYSEGVSVDLENEAVTGFDSVTGMTTLIGSDYADSFVGDTNHNLFVVGFGDSVHGFGGFDTVLFKESAAGGVDIKLELDSVNDDIDYVYQGGTWDGSIFTETQDQTVTLVDVSLLAAEGGSGDNYFDFSASELDVHLLGGDGADELLGGIGDDVFIGGAGSDSIDGGDGSDEVIAVRAADFVMDGNVIKVNDDENDTLTDMEAVYLKAQANEDDVDGYTLDASLSGDYDITLEGSELDDVITASNYGDTLIGLGGTDTITAGMGVDTLKESFEGRATVAVNGINYDLNLSQGLNEVINITLPVVTSGSGYTITFDINSENFVTDELAWDATARDISRAFEQTLDLNYGQLIVTATDDGWDVEFAGLYSGQPMIGLISASNDVSALLSQAGTEVLDSLVGFDSSDYLDLEGGVGADDVDLSAFDGNSKISTFQGSDSIKGAQGINIIDAGAGDDFISVSGETNDIVEGGEGEDTLIADMSGNTGVGHSFDLDNDELTTDLAIINLLGIESAELIGSDSDDNFDATDFIGLSETTDMQLVDGWADLDEFFLSFTLDDDSTILEVDTQSAQTLDELIGLINLADDRESGAMFALFDQDTASLSISGISAFGVASLDTSILSVLGLDGQSVSNSVVTGLGMSLLASVQLTTQRGNEGSDTFLGSEGIDFFAIDDDDASVDGNGGYDTVAASTTATHTQVDVADGSLTWKGDMETDKSVTLTDIERSEITASAGATLLDASAATIDATLDAADTNVELKGGEGINEFRINVAGRADTDTVNVTVSDTAASNDVVFYGGGETFNIDHFDYASITGANYSFVTEAGGDLTIDSNVSVVGQSIKFDAGGTITIKADVNTDDADTAGNIGFYARHIVVEDGVSISAKGLTLQQSGDIDLVASDSRNKIKGLGFYNYDDVSASITIGAATIEGRDINIIAFAETNPDSPVNYGGDSLESDELSIKDFKAELENFALFFGYSRSKVDTTITIDESAIIKGDDVVIESRSIARVKSEPLAILFSVSIGSIRSDANVEMHGTVIAQGDVLISSKVENYMKVASEPRYGFKGFAFSVAVGILESDSTTLVSDSATIIGEGDLEVSAYTSDFTYVGALSDAGDKGKLAASVAVHIEHGDTNATLAGDIIIAGDVDVNAEQKQGRVDGVWGTEVSAIVDRVPSVLDNFKDKYKQKAADKLASKGMPEFITKRVAPSDRLKPTKFTLGIAFGYADDTNNANAYIGLTDKSSDIQVGGSLDQNASVQSRQLTSVTSVSSTVSQTSQLSGSTGTKSEFNQVPFGGAVSVMVADMDNNANALVQGNTQLDVLDKLSIDSETENLTGLISPDTTFKYVKPDFVQPGEIDTDYTVNPGDLVGFHYKDYDWKQTEAQQPDIGILGAVYKYLGDEAETLRLSETDFSDPFKWELLGDKVTSLPSQLLGGDSDLYLIDNTVKSEAAGAKVSIGLNFSYLNVTQNANAKVLGTVQVNQRTALENTFDEVSDKEYHDIVDTFLGGLAPGSRDVSVTSNTVNQQVDYVGLLTATNSNIPILKTIYEKAGQSEALNGAGVSVYINSVTLNSNAIIEDGALVYADDLTVDADSNVFAINLGYSAGYGKGTLGLSGLFINNIVESNANARIESGVDLDIGTRITNTPGTERLAVTADNRVDIITIAGGGASGGAIGVGASSIVNIIDKVTKAEIGTKDANARSGDIDVNGDVKVQAKSDGFVIGSAISAAWATGKVAPSGGDTPKTNNSAYGISVSGAFIFNIADHTTSASIYNLNSLNADAVTLDAEDRSGVYAFPIAYSSSEAQKFALAAAGIGLRNDVDVDIDAGISGINSLNLNSLSITALNNTTVVTASVSAALSGVGDTPAGSNTTSIALTGNVSVNNVTNDVDAFLSGISAGSITGKDSQNFAVDIEAKDTSKIYAVALGVAYAGSGTVGVTYAENNIESDIDAVISNSDIDVATGKVRHQANSDANILSVAIGAGVSKDTSSNFDTSVGVSVAAAVSYNKVRMNTRSKVIDSTITLPSHDLDTARMDVKAHNESDIIAVVVAPSIGLQSGSNTTITLSGSGASVENEVYGDTIAQIDGSTIDQATTVNAKSNADNGVFVKADADGDISATVVSASIAWAGATSGTGVSGGIGVALAENYIGDDNGTANAISAIITDSSIDISGDVDTYAESKQEITANVIAASVAIGTSTDGVAVGLSGVGSDAKNSIMIDTTSGITAVEANHVVKADNISVEAKDTSSITSAVVGASIAGTFSASSGSVALSIGVALAENDIDNDTVALIDNVDIGASDDRVGNISLIATTNGTITATSVATSFALGWGSGSITASGAGANAVNSITGETSASIANSQAYSSGSVTVSATNTSKVNAEVAAVSIAGAGGTDGGLGVSIGGAETKNNIGNSGNRLGVTASVIDSGIDTTGDISVTSTADLDIDAGVGAGSAAIAAAGSGVGIAASGAGAGGYNEIYSNVDAYIDNSSNQTIKGSSLTLSASNISDIDADVGAATIAAGFGSGGAVAITVGVALARNDVDNNTRAYVAGADVELGSGALDIDASTDNTINSLSVAASLGVAFGSGGGIAVSGAGANSINSIGGDTLAYLDDADVESAGNVSVDAENISDITATVAAVSVSGGGGSGGGVGVSIGASVSENEIGTSDDNLRVASYIQDSTVEATGDLTLIANGQMTIFAGVGAGGMAVAGGSGGGLAGAGSGVVTTNDVYALIESYIDNSGDSNAIIEAASISITATSQSSIEAELGSASLGIAGGAGGGGTLTIGISIAENIVEVDTSAYIKGANQVDSLGAISVSATATNDIDATSVAATASFAAGAGGGVAISGAGAEAVNSISGVTQSYIESSQIDSANKVDVTASDTSDIDATVVAVAVSGAGGAGGGIGVAIGAALATNNIGSSGNRQAVRAYVKNSGITSTGALNLDADGNMTVFSGVGAGSMAVSGGAGGGLSGAGAGVNTTNKIYADVEAYIDNSSASNKVIDTASVTVDADNTTSITAEAGAASLAAAFGAGGGVSLSIGVALARNTVDANTFAYITDVGELNSSDISVSATTYNTIKATSVAASIAAAGGVGGGVSISGAGAETSNYIYGETQAYIANSTLGASNDKVGAVDVKADNTSKIEATVAAVSAAGAGGAGGGIGVSLGGSVAVNEIGEDSDRVVVKSYIDNSQVHASGALEVDSTLDMTIDAGVGAGSAAVVAGAAGIAVSGAAVRVENYAYADVDSYIEDSSQVTASDISVTSSSSSDIDATAATASLAASFAGGVSVSIGATRVINTVDIDLNSDVRNSTLDTTGDFTLTASSTDDVYTMGVATSVSLGLGFSGAGVFVESEVIGDIGVSMVDSDIEAAGDGSVKALASAKQKSEAYGISGGFISAGVVFADSDTDVDTLVTMSATDYVGGDLTMVAKATEDNYVLAVAGSGGVLAGAGVAADTSSTSTTKVSVDDESSITLGENSGDGVLDVKAEHITRFDARVVAASGGLLSGSGAEINHDITADVNVILGDGSSNSDYLEISASDINVDAINRAQKDQDGRIDVVAVGLASAAGADSITTLDMATTIDVGDDAELTSWGLGYTDGIALNSLNDLDITEKVVLNASGALAGTGATMKIKDDELLAKVRVGKNAILVSEGDIQIAARGQGEVVGTVEADSSGAISVSVTNANVNITPVNTVLIDQGADLTTYGDMNISAGTDTDFNRDDYKVHSLIDSFSDSVIPIDDAGASATLSQTNNITIASGSHVKTARQMNLHAERFGFADMDAQTKTVNWASALGGTAELGGDVTIGTTGTVSNAGTLETGIRRNQSIEFVSLNDDGSVDEVNKTDGISFSTSIEALSSSLFDDLEYAEEQLSIFNDGKSSDSDIEAFYKSEINRLRELMVEKGLMDVDGDGEYYAITLNIPVITINDIHAEAGRIDIRSGDYEDTGTVLSPGDASVTILNHTLASLVVNDISIPQENGGVFLNGERQDVGSEDDPVISIVNDVDLDLALIELNDRVDTQDNNSVLTWPSITLSGDIANRSGKLELKSLSGEGSSTLGKGDINIYGDIDVKDQVVMTGGSTVISLPPGSTYSVDGSEYAKWNSAIGNNGLEEASLAEINSLINRSITGPSIYADNISITSEYININGKIQSGKESFTLNITQDMEDTIDELRANGATGLVRLDVGSEDFSVFYDATNDQIVVGDMRVSGGYIELEGHILNTNTNSEIELLGGYAEIDVINNTDLDVKIMGLDASQRGKGTLIIRDKAKGTSDNPVEVIYTKDASGVTVTTNGVETTGSDDMTYDPREGWRYSWTMGQETFERRYTTEGTSSWLGIDAFAKDPKDVTFDGEPEIVGDPTLRGEGAYFEFDEGGETYIFSELDDPIVLDNETSLVRKWTKSTWWGKKTYYAKFVEESKVRYESTHSIRADYGVAITFTGLEAGSIDITSENGGSVIVQGSISNTEGTTTITTDADIITKSTGTVGGMDIVLDAKTIGGEVQTNVDGSIESASNALRTNLTNNGGGGITAITNGGRINIVETDGSLVVKSITSATSRQLTNDTGGKVYLSAVGGIEAESGTAGVVRGGQIYINSEAHVGTNSQALAIDSGVKNTDSVTVLAVNDIYLSEIDGDFLAKEITSTSGDVTITASKGSLIDANNSTARDERTYEDLSTGLWENLGLIGGSDAANAKIQNVVDAYMSAREMEYSTYWNIRNGQFDGDYIADEEVDLSVDEEAYYREVYETIGTEDGLTGSALETFIDDAIQTLVNKRTAEYHALHATYGGQAYDDEYEYVLTQDETDSLTASVHVWTEDELTNLISGSLLKPITNTQATIEEANISAGGDITIVTQDDIGSAVGSVEIDLDGDYSDDERVQLAAAERNDVYFLFTERTQNVVVDVVESDSGDQLVRSSGNWVSDGFVAGMQIRIAGDSANANDEGSFYEIAAVTSDTITLTSTALSVEFAVTMDVAAISSTPDLTTLVNTDDDEWTSLGLTQDGFVSLGSQVYQVNRVAGLVVDLEEVDPSIASLVIALNSNDYRTASVNKVVIDQREDIDVLVTGSINATATGNVYLGSEQSMQVDSVSGDNVRIKSKQDLTDGSGSGASVTAGSTLILEAGSGAIGSANNRFTIDLAADATLTARAEGDIFITEINSDINVATIFSSGGTVDLLAVNGSIVDSFDHDYENIRAVDVVLTTNAGSVGAIGNLLDINLTGGLLTANAQNDIRVNETEGNLDVDHVESAQGNVELAAHLAILDGVVDDPSEIADIVGASISLTSRLDTVGQVGNDIEVDSGSTEGENLTVSSFNNTHLTETVGDLYLNTIQTGAAAIAFIAAPAGRILNDSASGNNVIAGKTYLFASLDIGSADKALATQVGNIQGQSTTGSTYILNTGALNVGGVVDGISSGFEAGGEINLVTQSPLTVDQNIIAIGNINLKSKDNSVNDDITIVSGVTLETDANININSGDGFTLESGATLDADKDVNIQIDSGQTGDQDTMGSTLDIQGRMVAGGDINLTGNTDDDSFVIQGDMNATNINIDAGEGNDQLLIDAQSLIGDTYVSMGAGDDEITVNQLHTRADKLVLDGEAGTDSYIINRTGSDADYIIDIEDSGAGNDGADVVSLNGLASADTFLVRANFVAALHDDGNGGYGNTVERINYDGNINARFIINGLEGEDSFYSDDTGTIFTLDGGADNDTFQVGQLFGSDRVGPFVADGDEIETTETTLGFLSNGNSLPMVIYGGDGEDSIKVYSNKAVTKLYGEAGDDSFVVRAFLLADSGLTNNSVDVELFGGEGADTIEYSINAALKIDGGAGSDKVVVLGTEGDDNFMITEDGIFGAGLNIGYQGIEFAEVDGLEGDDTFYVLSTNADVETTIIGGLGADVFNVASDVTKPIVSYSVEGRSSFINHSVFSDDEAYNGIFVEGVSLNVASQDNGAVAISNQSVTVDEDGMTDSYELSLSVDEPNVATVAYVTVSAARASSSDKDNTNGQAASILVSTDNINFYESLVVTYESGSNWQDTTQIYVKAIDDSAMEGVRDYVISHSVSSDNPDFDGLDIANVEVNVFDNDQADIIVLPQGGDQLTEGGASATFDVRLATQPEVGETVTVSIAEMLGAGGSAQLEFSTDELTFDHTNWDQVKTFSVNALDDLDVENLYQGSVKLTASSDLDDSDYNQVDDAEQILFVTDNDSGAVIVTQTDGSTLVSQAQDDDYSLVLSKAPTAPVTVNLLNDGQTLFSSEDPRFSADDNTVTFDSTNWDQPIIITLSVNEEYQEQDAQPVQNPPLQPHILTGIQGKLIIEGGVPQGKARALSLAIMLPSETDTDLPVKNIEVSEVLQTDVLNVFNDGSQENNSGVLNDISLTGLGMGEGIEYKDIEVVELLLGQGDDNVTITDTAADVITVVHGGGGSDTLTVTGSDADGVLILFGDTGQNGFAYNATSDEKTDKAREFNNPGADIINASGAGGSVTIFGGQGNDAITGSEYGDHIAGGSGNDTINGLGGDDHLYGDAGFNIDVSTRLDLSTQILTVVNIADGVNDNLETSDPLTTGSDTINAGIGDDIVIADKGVINQLDGVNRILSTSLNDVTEVSNVGFTNGGGDTITGSAGNDILFGGQASDSIYGGNGPEGTDIAGNDSDIILGDMGNILIDTGVVTLITTSDTNTGNTDTIYGDEGDDIILAGAGGDYVESGSGNDWVLGDFGEVDLRNNAIALKTEQGDSNASGNDEIHLGSGNDSMLGGLGSDTITSDSGNTHVIADNGELNYSGAWNDSTVLVSALSNDINLGGDDDVTLGLGDNIVIAGFGSDEVTTNDGDDTVIGDNGQIDLVDGVIRTMQSTDVDRSTAAADTIHLGAGSDRVIAGLDTFTEELTETVNGIELITTIENDEITSDSGNTHVISDNGVLTYNADGILVNAIATETDRGGDDEVTLGEGDNVVIAGFGADTVTTAGGSDIIMGDNGELNFDDQGVFVKAESIAIDQGGSDTINAGNGDNRVIAGFGSDEVTTGSGSDVVIGDNGQIDLIDGVIRVIQSIDMDYATTGSDTINVGAGFDRVIAGLDSDIVMSDSGNSHVIADNGVLTYNANGILINAKSTETNLGGDDKVTLGEGDNVVVAGMGSDTVITANGEDIIVSDNGEISFNATGVLMQVKSTSLELGGDDVIDAGNGDNILIAGFGSDEMTTGSGNDVVIGDNGQIDVKDGVIRTIQSTDINSDTTGDDIIKVGTGFDRVIAGLDSDIVMSDSGDTEVLADNGILSYNGNGILTLARTTQEDLGGDDEVILGEGNNVVIAGNGADVVTTANGMDHILGDNGQVSYDDDGIIVQAMSTAVAQGGADIINAGNGINLVLGGFAGDQITTGDDSDVVVGDNGEVDFIDGVHRLIVSTDQENATGGDDIIVLGAGNDHSIAGVGNDKVKNASGETIIIGDDGRIVTDSTGRYIDVKTGNTSIGGDDFIEGGSDRDIIFGGFGADTLDGGAGNDLIGGDGSQVVREDDRLVFDAIDLFIGDDDTLIGGAGQDSLQGHFGSDSFFASFDEDILVGEYGQFVLVESETVDTPELIISLALGQLDFIRLSQQGLFSGYADQLYVESDLAETARTRSAAAPVEFTTEAEQAFDNLIAVIAEAGSGGSSGQVQVQTVPVEGEPLEQIEETTQPEAEQVPEADQVPKEEQISDNDVEQVPAELAVQECLEQDNECLPEVDMRVDSKESEGIDVEAAIAGLGGWMVMRADKKTARSSSLKTNRENVSL</sequence>
<dbReference type="InterPro" id="IPR001343">
    <property type="entry name" value="Hemolysn_Ca-bd"/>
</dbReference>
<dbReference type="PANTHER" id="PTHR38340:SF1">
    <property type="entry name" value="S-LAYER PROTEIN"/>
    <property type="match status" value="1"/>
</dbReference>